<dbReference type="EMBL" id="NPDR01000007">
    <property type="protein sequence ID" value="PJZ48155.1"/>
    <property type="molecule type" value="Genomic_DNA"/>
</dbReference>
<dbReference type="RefSeq" id="WP_100711201.1">
    <property type="nucleotide sequence ID" value="NZ_NPDR01000007.1"/>
</dbReference>
<comment type="caution">
    <text evidence="1">The sequence shown here is derived from an EMBL/GenBank/DDBJ whole genome shotgun (WGS) entry which is preliminary data.</text>
</comment>
<proteinExistence type="predicted"/>
<dbReference type="Proteomes" id="UP000231926">
    <property type="component" value="Unassembled WGS sequence"/>
</dbReference>
<evidence type="ECO:0000313" key="1">
    <source>
        <dbReference type="EMBL" id="PJZ48155.1"/>
    </source>
</evidence>
<keyword evidence="2" id="KW-1185">Reference proteome</keyword>
<organism evidence="1 2">
    <name type="scientific">Leptospira saintgironsiae</name>
    <dbReference type="NCBI Taxonomy" id="2023183"/>
    <lineage>
        <taxon>Bacteria</taxon>
        <taxon>Pseudomonadati</taxon>
        <taxon>Spirochaetota</taxon>
        <taxon>Spirochaetia</taxon>
        <taxon>Leptospirales</taxon>
        <taxon>Leptospiraceae</taxon>
        <taxon>Leptospira</taxon>
    </lineage>
</organism>
<dbReference type="AlphaFoldDB" id="A0A2M9Y9A9"/>
<reference evidence="1 2" key="1">
    <citation type="submission" date="2017-07" db="EMBL/GenBank/DDBJ databases">
        <title>Leptospira spp. isolated from tropical soils.</title>
        <authorList>
            <person name="Thibeaux R."/>
            <person name="Iraola G."/>
            <person name="Ferres I."/>
            <person name="Bierque E."/>
            <person name="Girault D."/>
            <person name="Soupe-Gilbert M.-E."/>
            <person name="Picardeau M."/>
            <person name="Goarant C."/>
        </authorList>
    </citation>
    <scope>NUCLEOTIDE SEQUENCE [LARGE SCALE GENOMIC DNA]</scope>
    <source>
        <strain evidence="1 2">FH4-C-A2</strain>
    </source>
</reference>
<evidence type="ECO:0000313" key="2">
    <source>
        <dbReference type="Proteomes" id="UP000231926"/>
    </source>
</evidence>
<accession>A0A2M9Y9A9</accession>
<protein>
    <submittedName>
        <fullName evidence="1">Uncharacterized protein</fullName>
    </submittedName>
</protein>
<name>A0A2M9Y9A9_9LEPT</name>
<gene>
    <name evidence="1" type="ORF">CH362_15300</name>
</gene>
<sequence length="99" mass="11332">MKYCAADYWMANPIIYETNFEILATPIDSLSVEPKRNPEIVEKVLNNPKGIECVINNWFTPLQNEAKNPQKFIETDLFALKILRSKIIGDSIAYIAERG</sequence>